<dbReference type="GO" id="GO:0006048">
    <property type="term" value="P:UDP-N-acetylglucosamine biosynthetic process"/>
    <property type="evidence" value="ECO:0007669"/>
    <property type="project" value="TreeGrafter"/>
</dbReference>
<dbReference type="EC" id="2.7.7.23" evidence="3"/>
<reference evidence="8" key="1">
    <citation type="submission" date="2020-11" db="EMBL/GenBank/DDBJ databases">
        <authorList>
            <consortium name="DOE Joint Genome Institute"/>
            <person name="Ahrendt S."/>
            <person name="Riley R."/>
            <person name="Andreopoulos W."/>
            <person name="Labutti K."/>
            <person name="Pangilinan J."/>
            <person name="Ruiz-Duenas F.J."/>
            <person name="Barrasa J.M."/>
            <person name="Sanchez-Garcia M."/>
            <person name="Camarero S."/>
            <person name="Miyauchi S."/>
            <person name="Serrano A."/>
            <person name="Linde D."/>
            <person name="Babiker R."/>
            <person name="Drula E."/>
            <person name="Ayuso-Fernandez I."/>
            <person name="Pacheco R."/>
            <person name="Padilla G."/>
            <person name="Ferreira P."/>
            <person name="Barriuso J."/>
            <person name="Kellner H."/>
            <person name="Castanera R."/>
            <person name="Alfaro M."/>
            <person name="Ramirez L."/>
            <person name="Pisabarro A.G."/>
            <person name="Kuo A."/>
            <person name="Tritt A."/>
            <person name="Lipzen A."/>
            <person name="He G."/>
            <person name="Yan M."/>
            <person name="Ng V."/>
            <person name="Cullen D."/>
            <person name="Martin F."/>
            <person name="Rosso M.-N."/>
            <person name="Henrissat B."/>
            <person name="Hibbett D."/>
            <person name="Martinez A.T."/>
            <person name="Grigoriev I.V."/>
        </authorList>
    </citation>
    <scope>NUCLEOTIDE SEQUENCE</scope>
    <source>
        <strain evidence="8">CBS 247.69</strain>
    </source>
</reference>
<accession>A0A9P5YJ12</accession>
<comment type="similarity">
    <text evidence="2">Belongs to the UDPGP type 1 family.</text>
</comment>
<evidence type="ECO:0000313" key="9">
    <source>
        <dbReference type="Proteomes" id="UP000807353"/>
    </source>
</evidence>
<dbReference type="OrthoDB" id="532420at2759"/>
<protein>
    <recommendedName>
        <fullName evidence="3">UDP-N-acetylglucosamine diphosphorylase</fullName>
        <ecNumber evidence="3">2.7.7.23</ecNumber>
    </recommendedName>
</protein>
<dbReference type="InterPro" id="IPR029044">
    <property type="entry name" value="Nucleotide-diphossugar_trans"/>
</dbReference>
<evidence type="ECO:0000313" key="8">
    <source>
        <dbReference type="EMBL" id="KAF9469828.1"/>
    </source>
</evidence>
<dbReference type="Gene3D" id="3.90.550.10">
    <property type="entry name" value="Spore Coat Polysaccharide Biosynthesis Protein SpsA, Chain A"/>
    <property type="match status" value="1"/>
</dbReference>
<evidence type="ECO:0000256" key="1">
    <source>
        <dbReference type="ARBA" id="ARBA00005208"/>
    </source>
</evidence>
<evidence type="ECO:0000256" key="3">
    <source>
        <dbReference type="ARBA" id="ARBA00012457"/>
    </source>
</evidence>
<dbReference type="Pfam" id="PF01704">
    <property type="entry name" value="UDPGP"/>
    <property type="match status" value="1"/>
</dbReference>
<evidence type="ECO:0000256" key="5">
    <source>
        <dbReference type="ARBA" id="ARBA00022695"/>
    </source>
</evidence>
<proteinExistence type="inferred from homology"/>
<feature type="region of interest" description="Disordered" evidence="7">
    <location>
        <begin position="59"/>
        <end position="84"/>
    </location>
</feature>
<name>A0A9P5YJ12_9AGAR</name>
<evidence type="ECO:0000256" key="6">
    <source>
        <dbReference type="ARBA" id="ARBA00048493"/>
    </source>
</evidence>
<comment type="pathway">
    <text evidence="1">Nucleotide-sugar biosynthesis; UDP-N-acetyl-alpha-D-glucosamine biosynthesis; UDP-N-acetyl-alpha-D-glucosamine from N-acetyl-alpha-D-glucosamine 1-phosphate: step 1/1.</text>
</comment>
<evidence type="ECO:0000256" key="2">
    <source>
        <dbReference type="ARBA" id="ARBA00010401"/>
    </source>
</evidence>
<sequence>MSIDHLRKRYEAAGQSHLFKFWSQLSAVERASLTAQLDALDIERVNRIYNKAISSEREAAQPNAQLGSIEPLPKGASDTAGVSNKDEEWRNIGLDAIARGEVGVLLMAGGQGTRLGSSAPKGCYDIGLPSHKSLFQYQAERIARLQTIAEQHAKKASGSVVIPWYVMTSGPTRRETEDFFLKNSYFGLAPDNVIVFEQGTLPCLTMDGKVILDSPYRVAVAPDGNGGLYAATRSPLSTENKSRSVLSDLADRKILYVHAYCVDNCLVRVADPVFLGYSIQKQADCAAKVVPKTHPTESVGVVACRGSKFSVVEYSEITSEQAERREPETGELTFRAGNIANHFYTTAYLNQVESFEDELAFHIARKKIPHIDLKTGEQVKPAKPNGMKLEMFVFDVFPFTERFAVLEVARNEEFSPLKNAPGTGSDDPQTSRRDLIAQHRRFLERAGAIVEDGVEIEISPLVSYAGEGLDSIKGKTFTRSGFVERVEELDVLA</sequence>
<evidence type="ECO:0000256" key="4">
    <source>
        <dbReference type="ARBA" id="ARBA00022679"/>
    </source>
</evidence>
<keyword evidence="5" id="KW-0548">Nucleotidyltransferase</keyword>
<gene>
    <name evidence="8" type="ORF">BDZ94DRAFT_1181287</name>
</gene>
<evidence type="ECO:0000256" key="7">
    <source>
        <dbReference type="SAM" id="MobiDB-lite"/>
    </source>
</evidence>
<dbReference type="Proteomes" id="UP000807353">
    <property type="component" value="Unassembled WGS sequence"/>
</dbReference>
<comment type="caution">
    <text evidence="8">The sequence shown here is derived from an EMBL/GenBank/DDBJ whole genome shotgun (WGS) entry which is preliminary data.</text>
</comment>
<dbReference type="PANTHER" id="PTHR11952">
    <property type="entry name" value="UDP- GLUCOSE PYROPHOSPHORYLASE"/>
    <property type="match status" value="1"/>
</dbReference>
<organism evidence="8 9">
    <name type="scientific">Collybia nuda</name>
    <dbReference type="NCBI Taxonomy" id="64659"/>
    <lineage>
        <taxon>Eukaryota</taxon>
        <taxon>Fungi</taxon>
        <taxon>Dikarya</taxon>
        <taxon>Basidiomycota</taxon>
        <taxon>Agaricomycotina</taxon>
        <taxon>Agaricomycetes</taxon>
        <taxon>Agaricomycetidae</taxon>
        <taxon>Agaricales</taxon>
        <taxon>Tricholomatineae</taxon>
        <taxon>Clitocybaceae</taxon>
        <taxon>Collybia</taxon>
    </lineage>
</organism>
<dbReference type="FunFam" id="3.90.550.10:FF:000075">
    <property type="entry name" value="Probable UDP-N-acetylglucosamine pyrophosphorylase"/>
    <property type="match status" value="1"/>
</dbReference>
<keyword evidence="9" id="KW-1185">Reference proteome</keyword>
<dbReference type="EMBL" id="MU150229">
    <property type="protein sequence ID" value="KAF9469828.1"/>
    <property type="molecule type" value="Genomic_DNA"/>
</dbReference>
<dbReference type="InterPro" id="IPR039741">
    <property type="entry name" value="UDP-sugar_pyrophosphorylase"/>
</dbReference>
<comment type="catalytic activity">
    <reaction evidence="6">
        <text>N-acetyl-alpha-D-glucosamine 1-phosphate + UTP + H(+) = UDP-N-acetyl-alpha-D-glucosamine + diphosphate</text>
        <dbReference type="Rhea" id="RHEA:13509"/>
        <dbReference type="ChEBI" id="CHEBI:15378"/>
        <dbReference type="ChEBI" id="CHEBI:33019"/>
        <dbReference type="ChEBI" id="CHEBI:46398"/>
        <dbReference type="ChEBI" id="CHEBI:57705"/>
        <dbReference type="ChEBI" id="CHEBI:57776"/>
        <dbReference type="EC" id="2.7.7.23"/>
    </reaction>
</comment>
<dbReference type="GO" id="GO:0003977">
    <property type="term" value="F:UDP-N-acetylglucosamine diphosphorylase activity"/>
    <property type="evidence" value="ECO:0007669"/>
    <property type="project" value="UniProtKB-EC"/>
</dbReference>
<dbReference type="PANTHER" id="PTHR11952:SF2">
    <property type="entry name" value="LD24639P"/>
    <property type="match status" value="1"/>
</dbReference>
<keyword evidence="4 8" id="KW-0808">Transferase</keyword>
<dbReference type="SUPFAM" id="SSF53448">
    <property type="entry name" value="Nucleotide-diphospho-sugar transferases"/>
    <property type="match status" value="1"/>
</dbReference>
<dbReference type="AlphaFoldDB" id="A0A9P5YJ12"/>
<dbReference type="CDD" id="cd04193">
    <property type="entry name" value="UDPGlcNAc_PPase"/>
    <property type="match status" value="1"/>
</dbReference>
<dbReference type="InterPro" id="IPR002618">
    <property type="entry name" value="UDPGP_fam"/>
</dbReference>